<reference evidence="1 2" key="1">
    <citation type="submission" date="2018-04" db="EMBL/GenBank/DDBJ databases">
        <title>Active sludge and wastewater microbial communities from Klosterneuburg, Austria.</title>
        <authorList>
            <person name="Wagner M."/>
        </authorList>
    </citation>
    <scope>NUCLEOTIDE SEQUENCE [LARGE SCALE GENOMIC DNA]</scope>
    <source>
        <strain evidence="1 2">Nm 57</strain>
    </source>
</reference>
<dbReference type="Proteomes" id="UP000247780">
    <property type="component" value="Unassembled WGS sequence"/>
</dbReference>
<evidence type="ECO:0000313" key="2">
    <source>
        <dbReference type="Proteomes" id="UP000247780"/>
    </source>
</evidence>
<comment type="caution">
    <text evidence="1">The sequence shown here is derived from an EMBL/GenBank/DDBJ whole genome shotgun (WGS) entry which is preliminary data.</text>
</comment>
<dbReference type="CDD" id="cd08054">
    <property type="entry name" value="gp6"/>
    <property type="match status" value="1"/>
</dbReference>
<evidence type="ECO:0000313" key="1">
    <source>
        <dbReference type="EMBL" id="PXV82488.1"/>
    </source>
</evidence>
<proteinExistence type="predicted"/>
<protein>
    <submittedName>
        <fullName evidence="1">PhiE125 gp8 family phage protein</fullName>
    </submittedName>
</protein>
<keyword evidence="2" id="KW-1185">Reference proteome</keyword>
<dbReference type="InterPro" id="IPR011738">
    <property type="entry name" value="Phage_CHP"/>
</dbReference>
<dbReference type="RefSeq" id="WP_011634519.1">
    <property type="nucleotide sequence ID" value="NZ_QICQ01000007.1"/>
</dbReference>
<organism evidence="1 2">
    <name type="scientific">Nitrosomonas eutropha</name>
    <dbReference type="NCBI Taxonomy" id="916"/>
    <lineage>
        <taxon>Bacteria</taxon>
        <taxon>Pseudomonadati</taxon>
        <taxon>Pseudomonadota</taxon>
        <taxon>Betaproteobacteria</taxon>
        <taxon>Nitrosomonadales</taxon>
        <taxon>Nitrosomonadaceae</taxon>
        <taxon>Nitrosomonas</taxon>
    </lineage>
</organism>
<sequence length="185" mass="20691">MLKRVTPPVDQPLSLTQVRDHLRLTVVDDDPVLTGLIAAACDMCEAQTGRALMPQEWAVTESEQCRFIYLRKLPVTAITSVKHIDDYGDELAIDPAEYRLTNPSDSAPAWVEFSEDAAIPAGGILRVVFACGYTDVDAVPQALKQWMLLQIGHWYMNRESVNIGNITSLLPYVDGLLDTYRIWNL</sequence>
<name>A0ABX5M9R1_9PROT</name>
<dbReference type="Gene3D" id="1.10.3230.30">
    <property type="entry name" value="Phage gp6-like head-tail connector protein"/>
    <property type="match status" value="1"/>
</dbReference>
<gene>
    <name evidence="1" type="ORF">C8R14_10760</name>
</gene>
<dbReference type="NCBIfam" id="TIGR02215">
    <property type="entry name" value="phage_chp_gp8"/>
    <property type="match status" value="1"/>
</dbReference>
<dbReference type="EMBL" id="QICQ01000007">
    <property type="protein sequence ID" value="PXV82488.1"/>
    <property type="molecule type" value="Genomic_DNA"/>
</dbReference>
<accession>A0ABX5M9R1</accession>